<accession>A0A1G2R6E5</accession>
<protein>
    <submittedName>
        <fullName evidence="1">Uncharacterized protein</fullName>
    </submittedName>
</protein>
<evidence type="ECO:0000313" key="2">
    <source>
        <dbReference type="Proteomes" id="UP000179258"/>
    </source>
</evidence>
<dbReference type="EMBL" id="MHTX01000017">
    <property type="protein sequence ID" value="OHA68414.1"/>
    <property type="molecule type" value="Genomic_DNA"/>
</dbReference>
<evidence type="ECO:0000313" key="1">
    <source>
        <dbReference type="EMBL" id="OHA68414.1"/>
    </source>
</evidence>
<comment type="caution">
    <text evidence="1">The sequence shown here is derived from an EMBL/GenBank/DDBJ whole genome shotgun (WGS) entry which is preliminary data.</text>
</comment>
<reference evidence="1 2" key="1">
    <citation type="journal article" date="2016" name="Nat. Commun.">
        <title>Thousands of microbial genomes shed light on interconnected biogeochemical processes in an aquifer system.</title>
        <authorList>
            <person name="Anantharaman K."/>
            <person name="Brown C.T."/>
            <person name="Hug L.A."/>
            <person name="Sharon I."/>
            <person name="Castelle C.J."/>
            <person name="Probst A.J."/>
            <person name="Thomas B.C."/>
            <person name="Singh A."/>
            <person name="Wilkins M.J."/>
            <person name="Karaoz U."/>
            <person name="Brodie E.L."/>
            <person name="Williams K.H."/>
            <person name="Hubbard S.S."/>
            <person name="Banfield J.F."/>
        </authorList>
    </citation>
    <scope>NUCLEOTIDE SEQUENCE [LARGE SCALE GENOMIC DNA]</scope>
</reference>
<sequence>MPNQNGQDGTEKLICYYIGAIQYAWKRGKMWRRDMDKLLRPIGIRAFNPITVEEQLTGMDPEAIAVKRDGWKRTGKWKTFHEEMWKIRLADIGRGVLHSDFVILYWQIGVEKGGTLDELYCAAKCGIPVFVIINQPINMMNDWVLDVLRQMEKGDYSPHMKEIMGAGLTKFAHVFSSFRSAARYIAEHKDELLARKRVLQKLGILEFRRHLAPLFLIPGALFDFLWIHREQYLAWLAAHPEYQIKEPEELREIFERNGAN</sequence>
<name>A0A1G2R6E5_9BACT</name>
<gene>
    <name evidence="1" type="ORF">A3D59_04585</name>
</gene>
<proteinExistence type="predicted"/>
<dbReference type="AlphaFoldDB" id="A0A1G2R6E5"/>
<dbReference type="Proteomes" id="UP000179258">
    <property type="component" value="Unassembled WGS sequence"/>
</dbReference>
<organism evidence="1 2">
    <name type="scientific">Candidatus Wildermuthbacteria bacterium RIFCSPHIGHO2_02_FULL_47_17</name>
    <dbReference type="NCBI Taxonomy" id="1802452"/>
    <lineage>
        <taxon>Bacteria</taxon>
        <taxon>Candidatus Wildermuthiibacteriota</taxon>
    </lineage>
</organism>